<feature type="domain" description="GRF-type" evidence="6">
    <location>
        <begin position="347"/>
        <end position="388"/>
    </location>
</feature>
<dbReference type="InterPro" id="IPR006912">
    <property type="entry name" value="Harbinger_derived_prot"/>
</dbReference>
<dbReference type="PANTHER" id="PTHR47150:SF5">
    <property type="entry name" value="OS07G0546750 PROTEIN"/>
    <property type="match status" value="1"/>
</dbReference>
<keyword evidence="1" id="KW-0479">Metal-binding</keyword>
<dbReference type="Gramene" id="Bo4g154640.1">
    <property type="protein sequence ID" value="Bo4g154640.1"/>
    <property type="gene ID" value="Bo4g154640"/>
</dbReference>
<dbReference type="GO" id="GO:0008270">
    <property type="term" value="F:zinc ion binding"/>
    <property type="evidence" value="ECO:0007669"/>
    <property type="project" value="UniProtKB-KW"/>
</dbReference>
<dbReference type="InterPro" id="IPR010666">
    <property type="entry name" value="Znf_GRF"/>
</dbReference>
<dbReference type="AlphaFoldDB" id="A0A0D3C1S6"/>
<dbReference type="EnsemblPlants" id="Bo4g154640.1">
    <property type="protein sequence ID" value="Bo4g154640.1"/>
    <property type="gene ID" value="Bo4g154640"/>
</dbReference>
<evidence type="ECO:0000256" key="1">
    <source>
        <dbReference type="ARBA" id="ARBA00022723"/>
    </source>
</evidence>
<dbReference type="HOGENOM" id="CLU_012390_5_4_1"/>
<protein>
    <recommendedName>
        <fullName evidence="6">GRF-type domain-containing protein</fullName>
    </recommendedName>
</protein>
<feature type="compositionally biased region" description="Polar residues" evidence="5">
    <location>
        <begin position="35"/>
        <end position="48"/>
    </location>
</feature>
<keyword evidence="2 4" id="KW-0863">Zinc-finger</keyword>
<evidence type="ECO:0000256" key="5">
    <source>
        <dbReference type="SAM" id="MobiDB-lite"/>
    </source>
</evidence>
<feature type="region of interest" description="Disordered" evidence="5">
    <location>
        <begin position="196"/>
        <end position="235"/>
    </location>
</feature>
<dbReference type="Pfam" id="PF04827">
    <property type="entry name" value="Plant_tran"/>
    <property type="match status" value="1"/>
</dbReference>
<evidence type="ECO:0000313" key="7">
    <source>
        <dbReference type="EnsemblPlants" id="Bo4g154640.1"/>
    </source>
</evidence>
<reference evidence="7 8" key="1">
    <citation type="journal article" date="2014" name="Genome Biol.">
        <title>Transcriptome and methylome profiling reveals relics of genome dominance in the mesopolyploid Brassica oleracea.</title>
        <authorList>
            <person name="Parkin I.A."/>
            <person name="Koh C."/>
            <person name="Tang H."/>
            <person name="Robinson S.J."/>
            <person name="Kagale S."/>
            <person name="Clarke W.E."/>
            <person name="Town C.D."/>
            <person name="Nixon J."/>
            <person name="Krishnakumar V."/>
            <person name="Bidwell S.L."/>
            <person name="Denoeud F."/>
            <person name="Belcram H."/>
            <person name="Links M.G."/>
            <person name="Just J."/>
            <person name="Clarke C."/>
            <person name="Bender T."/>
            <person name="Huebert T."/>
            <person name="Mason A.S."/>
            <person name="Pires J.C."/>
            <person name="Barker G."/>
            <person name="Moore J."/>
            <person name="Walley P.G."/>
            <person name="Manoli S."/>
            <person name="Batley J."/>
            <person name="Edwards D."/>
            <person name="Nelson M.N."/>
            <person name="Wang X."/>
            <person name="Paterson A.H."/>
            <person name="King G."/>
            <person name="Bancroft I."/>
            <person name="Chalhoub B."/>
            <person name="Sharpe A.G."/>
        </authorList>
    </citation>
    <scope>NUCLEOTIDE SEQUENCE</scope>
    <source>
        <strain evidence="7 8">cv. TO1000</strain>
    </source>
</reference>
<reference evidence="7" key="2">
    <citation type="submission" date="2015-03" db="UniProtKB">
        <authorList>
            <consortium name="EnsemblPlants"/>
        </authorList>
    </citation>
    <scope>IDENTIFICATION</scope>
</reference>
<evidence type="ECO:0000256" key="3">
    <source>
        <dbReference type="ARBA" id="ARBA00022833"/>
    </source>
</evidence>
<keyword evidence="3" id="KW-0862">Zinc</keyword>
<evidence type="ECO:0000259" key="6">
    <source>
        <dbReference type="PROSITE" id="PS51999"/>
    </source>
</evidence>
<sequence length="778" mass="89797">MDPRISYSQSAGYIGLLHSQHKSVHHENSPYESFHSGSSQIPQFSSQRCEAPTPPTDTPVERGRRHKWTPTEDEMLISAWLNTYKDAIVGNNQKSGTFWKRVGDYFFAALNGGDGGESCEHLHYRQRWQKINDKTNKFCGAYAAAERQISSGQHENDVLKVAHDIFYDDQESKFTLEHAWCVLRYEQKWLNLNNTKASGSSKRKTVETNSQTSTTSVGEQEIRPEGVKAAKAKRSNAKGKSVAEYTAVWKMRKEDLEWKEKVSKLAILDTLLAKTEPLSEAEEVAKNKLLADQPSQSEEFGGDESDSDYNEIEALIQQDQAQLDYVNAHEFVYPPQPEVEFGFPHTCYCGSQPQIATSYSTTDPGRRYYTCTNVDDGECHVWKWWDEAVMEEMRARDRHTLQLAEKVDSLNFLSDYETEQKLVRLENMVCELAKNKSRNTIYYSRTKRAKKRIFIEKNREEGHMKLWNDYFSETPTFPHNIFRRRFRMNKTLFLRIVHRLSQEVEYFQPREDAAERSSISPLQKCTASIRQLAYGGGADTVDEYVRLGETTARKCLHHFTAGIIQLFGDEYLRRPTPEDLQRLLYIGEQRGFPGMVGSIDCTMNDLNILDRSPVFDDIINGVAPQVNFYVNYNPYHLAYYLTDGIYPNWATFIQSIRLPQTEKHSLFAKTQEAVRKDVERAFGVLQARFAVVRNPSNLWDKDKIENIMRACIVLHNMIVEDERSSSTQYAVDEFQEREEVDTFSVNMASNLGNSIDRRTSVRNRQAHQNLKNDLIENI</sequence>
<organism evidence="7 8">
    <name type="scientific">Brassica oleracea var. oleracea</name>
    <dbReference type="NCBI Taxonomy" id="109376"/>
    <lineage>
        <taxon>Eukaryota</taxon>
        <taxon>Viridiplantae</taxon>
        <taxon>Streptophyta</taxon>
        <taxon>Embryophyta</taxon>
        <taxon>Tracheophyta</taxon>
        <taxon>Spermatophyta</taxon>
        <taxon>Magnoliopsida</taxon>
        <taxon>eudicotyledons</taxon>
        <taxon>Gunneridae</taxon>
        <taxon>Pentapetalae</taxon>
        <taxon>rosids</taxon>
        <taxon>malvids</taxon>
        <taxon>Brassicales</taxon>
        <taxon>Brassicaceae</taxon>
        <taxon>Brassiceae</taxon>
        <taxon>Brassica</taxon>
    </lineage>
</organism>
<dbReference type="Proteomes" id="UP000032141">
    <property type="component" value="Chromosome C4"/>
</dbReference>
<dbReference type="PANTHER" id="PTHR47150">
    <property type="entry name" value="OS12G0169200 PROTEIN"/>
    <property type="match status" value="1"/>
</dbReference>
<accession>A0A0D3C1S6</accession>
<proteinExistence type="predicted"/>
<feature type="compositionally biased region" description="Polar residues" evidence="5">
    <location>
        <begin position="207"/>
        <end position="218"/>
    </location>
</feature>
<keyword evidence="8" id="KW-1185">Reference proteome</keyword>
<name>A0A0D3C1S6_BRAOL</name>
<evidence type="ECO:0000256" key="2">
    <source>
        <dbReference type="ARBA" id="ARBA00022771"/>
    </source>
</evidence>
<feature type="region of interest" description="Disordered" evidence="5">
    <location>
        <begin position="25"/>
        <end position="64"/>
    </location>
</feature>
<dbReference type="PROSITE" id="PS51999">
    <property type="entry name" value="ZF_GRF"/>
    <property type="match status" value="1"/>
</dbReference>
<evidence type="ECO:0000256" key="4">
    <source>
        <dbReference type="PROSITE-ProRule" id="PRU01343"/>
    </source>
</evidence>
<evidence type="ECO:0000313" key="8">
    <source>
        <dbReference type="Proteomes" id="UP000032141"/>
    </source>
</evidence>